<gene>
    <name evidence="2" type="ORF">ACAT0790_LOCUS27849</name>
</gene>
<feature type="compositionally biased region" description="Basic and acidic residues" evidence="1">
    <location>
        <begin position="53"/>
        <end position="62"/>
    </location>
</feature>
<feature type="region of interest" description="Disordered" evidence="1">
    <location>
        <begin position="46"/>
        <end position="82"/>
    </location>
</feature>
<sequence>MGAGLGAALCVERGDGHVRDATKTDFPEDFLFAGERLPWEARCGFQGPDDEESGFREAEPRWKRSHSAPATSSSSAVPRVPATECRAVQTQTSARGVQTGCDDHRVGDDTVQGLGWRLEPSSLGTTGASPGRAGRGRSVGAGATPPAGPEELPMSSMSVQLGDRLTCSAPVMPSAPTKAPRRRWARSTGGGAGRSVPPLLLDAPAEGAAPSQDCDVAAPADAEGESSPDSPKPLSARSTVAASDSDITEASTVQQRLPRVDKKKKLTSLADWIPPAAEVALSPRSVTTEVLSEAWTQEEPELGAITEDIYFGESPWRSPLRVRELHFRQREVANLSGKPHHDTEDFVAELPSAPLSLEDLQQAPLQHSSPRILTARGWAAAAKV</sequence>
<evidence type="ECO:0000313" key="2">
    <source>
        <dbReference type="EMBL" id="CAD9142866.1"/>
    </source>
</evidence>
<feature type="compositionally biased region" description="Low complexity" evidence="1">
    <location>
        <begin position="67"/>
        <end position="82"/>
    </location>
</feature>
<feature type="region of interest" description="Disordered" evidence="1">
    <location>
        <begin position="114"/>
        <end position="154"/>
    </location>
</feature>
<name>A0A7S1QM80_ALECA</name>
<evidence type="ECO:0000256" key="1">
    <source>
        <dbReference type="SAM" id="MobiDB-lite"/>
    </source>
</evidence>
<protein>
    <submittedName>
        <fullName evidence="2">Uncharacterized protein</fullName>
    </submittedName>
</protein>
<organism evidence="2">
    <name type="scientific">Alexandrium catenella</name>
    <name type="common">Red tide dinoflagellate</name>
    <name type="synonym">Gonyaulax catenella</name>
    <dbReference type="NCBI Taxonomy" id="2925"/>
    <lineage>
        <taxon>Eukaryota</taxon>
        <taxon>Sar</taxon>
        <taxon>Alveolata</taxon>
        <taxon>Dinophyceae</taxon>
        <taxon>Gonyaulacales</taxon>
        <taxon>Pyrocystaceae</taxon>
        <taxon>Alexandrium</taxon>
    </lineage>
</organism>
<accession>A0A7S1QM80</accession>
<feature type="region of interest" description="Disordered" evidence="1">
    <location>
        <begin position="167"/>
        <end position="254"/>
    </location>
</feature>
<proteinExistence type="predicted"/>
<dbReference type="AlphaFoldDB" id="A0A7S1QM80"/>
<feature type="compositionally biased region" description="Low complexity" evidence="1">
    <location>
        <begin position="124"/>
        <end position="144"/>
    </location>
</feature>
<reference evidence="2" key="1">
    <citation type="submission" date="2021-01" db="EMBL/GenBank/DDBJ databases">
        <authorList>
            <person name="Corre E."/>
            <person name="Pelletier E."/>
            <person name="Niang G."/>
            <person name="Scheremetjew M."/>
            <person name="Finn R."/>
            <person name="Kale V."/>
            <person name="Holt S."/>
            <person name="Cochrane G."/>
            <person name="Meng A."/>
            <person name="Brown T."/>
            <person name="Cohen L."/>
        </authorList>
    </citation>
    <scope>NUCLEOTIDE SEQUENCE</scope>
    <source>
        <strain evidence="2">OF101</strain>
    </source>
</reference>
<dbReference type="EMBL" id="HBGE01046162">
    <property type="protein sequence ID" value="CAD9142866.1"/>
    <property type="molecule type" value="Transcribed_RNA"/>
</dbReference>